<evidence type="ECO:0000313" key="6">
    <source>
        <dbReference type="EMBL" id="KXN76150.1"/>
    </source>
</evidence>
<comment type="similarity">
    <text evidence="1 2">Belongs to the Dps family.</text>
</comment>
<evidence type="ECO:0000313" key="13">
    <source>
        <dbReference type="Proteomes" id="UP000215693"/>
    </source>
</evidence>
<dbReference type="PROSITE" id="PS00818">
    <property type="entry name" value="DPS_1"/>
    <property type="match status" value="1"/>
</dbReference>
<dbReference type="PANTHER" id="PTHR42932">
    <property type="entry name" value="GENERAL STRESS PROTEIN 20U"/>
    <property type="match status" value="1"/>
</dbReference>
<evidence type="ECO:0000259" key="3">
    <source>
        <dbReference type="Pfam" id="PF00210"/>
    </source>
</evidence>
<dbReference type="EMBL" id="WKKC01000006">
    <property type="protein sequence ID" value="MTE02539.1"/>
    <property type="molecule type" value="Genomic_DNA"/>
</dbReference>
<feature type="domain" description="Ferritin/DPS" evidence="3">
    <location>
        <begin position="8"/>
        <end position="149"/>
    </location>
</feature>
<dbReference type="Proteomes" id="UP001206357">
    <property type="component" value="Unassembled WGS sequence"/>
</dbReference>
<dbReference type="GeneID" id="83570058"/>
<dbReference type="RefSeq" id="WP_004895429.1">
    <property type="nucleotide sequence ID" value="NZ_BLMB01000002.1"/>
</dbReference>
<name>A0A137PMC4_LACJH</name>
<dbReference type="InterPro" id="IPR002177">
    <property type="entry name" value="DPS_DNA-bd"/>
</dbReference>
<dbReference type="Proteomes" id="UP000070346">
    <property type="component" value="Unassembled WGS sequence"/>
</dbReference>
<dbReference type="GO" id="GO:0016722">
    <property type="term" value="F:oxidoreductase activity, acting on metal ions"/>
    <property type="evidence" value="ECO:0007669"/>
    <property type="project" value="InterPro"/>
</dbReference>
<dbReference type="Proteomes" id="UP000488295">
    <property type="component" value="Unassembled WGS sequence"/>
</dbReference>
<reference evidence="10 16" key="7">
    <citation type="submission" date="2020-01" db="EMBL/GenBank/DDBJ databases">
        <title>Complete and circular genome sequences of six lactobacillus isolates from horses.</title>
        <authorList>
            <person name="Hassan H.M."/>
        </authorList>
    </citation>
    <scope>NUCLEOTIDE SEQUENCE [LARGE SCALE GENOMIC DNA]</scope>
    <source>
        <strain evidence="10 16">3DG</strain>
    </source>
</reference>
<proteinExistence type="inferred from homology"/>
<dbReference type="GO" id="GO:0008199">
    <property type="term" value="F:ferric iron binding"/>
    <property type="evidence" value="ECO:0007669"/>
    <property type="project" value="InterPro"/>
</dbReference>
<dbReference type="Proteomes" id="UP000094691">
    <property type="component" value="Chromosome"/>
</dbReference>
<reference evidence="9 13" key="3">
    <citation type="submission" date="2017-04" db="EMBL/GenBank/DDBJ databases">
        <authorList>
            <person name="Lin X.B."/>
            <person name="Stothard P."/>
            <person name="Tasseva G."/>
            <person name="Walter J."/>
        </authorList>
    </citation>
    <scope>NUCLEOTIDE SEQUENCE [LARGE SCALE GENOMIC DNA]</scope>
    <source>
        <strain evidence="9 13">117c</strain>
    </source>
</reference>
<evidence type="ECO:0000313" key="15">
    <source>
        <dbReference type="Proteomes" id="UP000488295"/>
    </source>
</evidence>
<dbReference type="InterPro" id="IPR012347">
    <property type="entry name" value="Ferritin-like"/>
</dbReference>
<dbReference type="Proteomes" id="UP000510788">
    <property type="component" value="Chromosome"/>
</dbReference>
<reference evidence="4 12" key="2">
    <citation type="submission" date="2016-07" db="EMBL/GenBank/DDBJ databases">
        <title>Genome sequencing project for further understanding the molecular mechanisms of preventing non-alcoholic fatty liver disease.</title>
        <authorList>
            <person name="Wang H."/>
        </authorList>
    </citation>
    <scope>NUCLEOTIDE SEQUENCE [LARGE SCALE GENOMIC DNA]</scope>
    <source>
        <strain evidence="4 12">BS15</strain>
    </source>
</reference>
<protein>
    <submittedName>
        <fullName evidence="9">DNA starvation/stationary phase protection protein</fullName>
    </submittedName>
</protein>
<dbReference type="PIRSF" id="PIRSF005900">
    <property type="entry name" value="Dps"/>
    <property type="match status" value="1"/>
</dbReference>
<dbReference type="Pfam" id="PF00210">
    <property type="entry name" value="Ferritin"/>
    <property type="match status" value="1"/>
</dbReference>
<dbReference type="Gene3D" id="1.20.1260.10">
    <property type="match status" value="1"/>
</dbReference>
<dbReference type="EMBL" id="NGOH01000032">
    <property type="protein sequence ID" value="OYS14495.1"/>
    <property type="molecule type" value="Genomic_DNA"/>
</dbReference>
<reference evidence="7" key="8">
    <citation type="submission" date="2022-07" db="EMBL/GenBank/DDBJ databases">
        <title>Enhanced cultured diversity of the mouse gut microbiota enables custom-made synthetic communities.</title>
        <authorList>
            <person name="Afrizal A."/>
        </authorList>
    </citation>
    <scope>NUCLEOTIDE SEQUENCE</scope>
    <source>
        <strain evidence="7">DSM 100219</strain>
    </source>
</reference>
<evidence type="ECO:0000313" key="11">
    <source>
        <dbReference type="Proteomes" id="UP000070346"/>
    </source>
</evidence>
<evidence type="ECO:0000313" key="5">
    <source>
        <dbReference type="EMBL" id="AZZ67128.1"/>
    </source>
</evidence>
<dbReference type="PRINTS" id="PR01346">
    <property type="entry name" value="HELNAPAPROT"/>
</dbReference>
<dbReference type="EMBL" id="CP032680">
    <property type="protein sequence ID" value="AZZ67128.1"/>
    <property type="molecule type" value="Genomic_DNA"/>
</dbReference>
<reference evidence="9 13" key="4">
    <citation type="submission" date="2017-09" db="EMBL/GenBank/DDBJ databases">
        <title>Tripartite evolution among Lactobacillus johnsonii, Lactobacillus taiwanensis, Lactobacillus reuteri and their rodent host.</title>
        <authorList>
            <person name="Wang T."/>
            <person name="Knowles S."/>
            <person name="Cheng C."/>
        </authorList>
    </citation>
    <scope>NUCLEOTIDE SEQUENCE [LARGE SCALE GENOMIC DNA]</scope>
    <source>
        <strain evidence="9 13">117c</strain>
    </source>
</reference>
<dbReference type="EMBL" id="CP047409">
    <property type="protein sequence ID" value="QLL67905.1"/>
    <property type="molecule type" value="Genomic_DNA"/>
</dbReference>
<dbReference type="InterPro" id="IPR023188">
    <property type="entry name" value="DPS_DNA-bd_CS"/>
</dbReference>
<dbReference type="Proteomes" id="UP000215693">
    <property type="component" value="Unassembled WGS sequence"/>
</dbReference>
<dbReference type="AlphaFoldDB" id="A0A137PMC4"/>
<dbReference type="STRING" id="33959.BBP16_09415"/>
<dbReference type="InterPro" id="IPR009078">
    <property type="entry name" value="Ferritin-like_SF"/>
</dbReference>
<dbReference type="SUPFAM" id="SSF47240">
    <property type="entry name" value="Ferritin-like"/>
    <property type="match status" value="1"/>
</dbReference>
<evidence type="ECO:0000313" key="8">
    <source>
        <dbReference type="EMBL" id="MTE02539.1"/>
    </source>
</evidence>
<dbReference type="InterPro" id="IPR008331">
    <property type="entry name" value="Ferritin_DPS_dom"/>
</dbReference>
<evidence type="ECO:0000313" key="7">
    <source>
        <dbReference type="EMBL" id="MCR1914856.1"/>
    </source>
</evidence>
<evidence type="ECO:0000313" key="14">
    <source>
        <dbReference type="Proteomes" id="UP000283758"/>
    </source>
</evidence>
<organism evidence="9 13">
    <name type="scientific">Lactobacillus johnsonii</name>
    <dbReference type="NCBI Taxonomy" id="33959"/>
    <lineage>
        <taxon>Bacteria</taxon>
        <taxon>Bacillati</taxon>
        <taxon>Bacillota</taxon>
        <taxon>Bacilli</taxon>
        <taxon>Lactobacillales</taxon>
        <taxon>Lactobacillaceae</taxon>
        <taxon>Lactobacillus</taxon>
    </lineage>
</organism>
<dbReference type="PANTHER" id="PTHR42932:SF1">
    <property type="entry name" value="GENERAL STRESS PROTEIN 20U"/>
    <property type="match status" value="1"/>
</dbReference>
<evidence type="ECO:0000256" key="2">
    <source>
        <dbReference type="RuleBase" id="RU003875"/>
    </source>
</evidence>
<dbReference type="Proteomes" id="UP000283758">
    <property type="component" value="Chromosome"/>
</dbReference>
<evidence type="ECO:0000313" key="16">
    <source>
        <dbReference type="Proteomes" id="UP000510788"/>
    </source>
</evidence>
<dbReference type="CDD" id="cd01043">
    <property type="entry name" value="DPS"/>
    <property type="match status" value="1"/>
</dbReference>
<dbReference type="EMBL" id="JANKAU010000004">
    <property type="protein sequence ID" value="MCR1914856.1"/>
    <property type="molecule type" value="Genomic_DNA"/>
</dbReference>
<accession>A0A137PMC4</accession>
<dbReference type="EMBL" id="CP016400">
    <property type="protein sequence ID" value="AOG26989.1"/>
    <property type="molecule type" value="Genomic_DNA"/>
</dbReference>
<sequence>MAYPKTKKIMNEIVADLTQTHMVVHQHHWYMLGRGFLKLHPYLDGVMEELAEQQDGVAERLIAINGNPISTYEEVLEETNVPDQIGSWDLSIEERFQLIINAYKQLRDDYERGIKISEGEGDDSTNDLLISYHTAIEKRIWMMSAELGQRPGEGE</sequence>
<reference evidence="8 15" key="6">
    <citation type="submission" date="2019-11" db="EMBL/GenBank/DDBJ databases">
        <title>Gastrointestinal microbiota of Peromyscus leucopus.</title>
        <authorList>
            <person name="Milovic A."/>
            <person name="Bassam K."/>
            <person name="Barbour A.G."/>
        </authorList>
    </citation>
    <scope>NUCLEOTIDE SEQUENCE [LARGE SCALE GENOMIC DNA]</scope>
    <source>
        <strain evidence="8 15">LL8</strain>
    </source>
</reference>
<gene>
    <name evidence="6" type="ORF">AYJ53_09025</name>
    <name evidence="4" type="ORF">BBP16_09415</name>
    <name evidence="9" type="ORF">CBF50_01885</name>
    <name evidence="5" type="ORF">D7321_03010</name>
    <name evidence="8" type="ORF">GJU95_01925</name>
    <name evidence="10" type="ORF">GTO82_03105</name>
    <name evidence="7" type="ORF">NSA17_05385</name>
</gene>
<evidence type="ECO:0000256" key="1">
    <source>
        <dbReference type="ARBA" id="ARBA00009497"/>
    </source>
</evidence>
<evidence type="ECO:0000313" key="4">
    <source>
        <dbReference type="EMBL" id="AOG26989.1"/>
    </source>
</evidence>
<dbReference type="OrthoDB" id="9797023at2"/>
<dbReference type="EMBL" id="LSNG01000031">
    <property type="protein sequence ID" value="KXN76150.1"/>
    <property type="molecule type" value="Genomic_DNA"/>
</dbReference>
<evidence type="ECO:0000313" key="10">
    <source>
        <dbReference type="EMBL" id="QLL67905.1"/>
    </source>
</evidence>
<reference evidence="6 11" key="1">
    <citation type="submission" date="2016-02" db="EMBL/GenBank/DDBJ databases">
        <title>Complete Genome Sequences of Lactobacillus johnsonii Strain W1.</title>
        <authorList>
            <person name="Sun Y."/>
            <person name="Wu X."/>
        </authorList>
    </citation>
    <scope>NUCLEOTIDE SEQUENCE [LARGE SCALE GENOMIC DNA]</scope>
    <source>
        <strain evidence="6 11">W1</strain>
    </source>
</reference>
<evidence type="ECO:0000313" key="12">
    <source>
        <dbReference type="Proteomes" id="UP000094691"/>
    </source>
</evidence>
<reference evidence="5 14" key="5">
    <citation type="submission" date="2018-10" db="EMBL/GenBank/DDBJ databases">
        <title>Complete genome sequencing of Lactobacillus johnsonii ZLJ010.</title>
        <authorList>
            <person name="Zhang W."/>
            <person name="Ji H."/>
            <person name="Wang J."/>
            <person name="Zhang D."/>
            <person name="Liu H."/>
            <person name="Wang S."/>
            <person name="Wang Y."/>
        </authorList>
    </citation>
    <scope>NUCLEOTIDE SEQUENCE [LARGE SCALE GENOMIC DNA]</scope>
    <source>
        <strain evidence="5 14">ZLJ010</strain>
    </source>
</reference>
<evidence type="ECO:0000313" key="9">
    <source>
        <dbReference type="EMBL" id="OYS14495.1"/>
    </source>
</evidence>